<keyword evidence="3" id="KW-0378">Hydrolase</keyword>
<dbReference type="Proteomes" id="UP000317935">
    <property type="component" value="Chromosome"/>
</dbReference>
<dbReference type="AlphaFoldDB" id="A0A6J4CVS2"/>
<protein>
    <submittedName>
        <fullName evidence="4">Uncharacterized protein</fullName>
    </submittedName>
</protein>
<sequence length="68" mass="8075">MHEKGIFAEWGEEIFDDYWMNYGRITITDSRGNLKPIRNLEEYLQYRGLSHAKNSTKDKSSPSKDSRY</sequence>
<dbReference type="Gene3D" id="3.40.600.10">
    <property type="entry name" value="DNA mismatch repair MutH/Restriction endonuclease, type II"/>
    <property type="match status" value="1"/>
</dbReference>
<accession>A0A6J4CVS2</accession>
<dbReference type="GO" id="GO:0003677">
    <property type="term" value="F:DNA binding"/>
    <property type="evidence" value="ECO:0007669"/>
    <property type="project" value="InterPro"/>
</dbReference>
<keyword evidence="2" id="KW-0255">Endonuclease</keyword>
<name>A0A6J4CVS2_9HELI</name>
<dbReference type="InterPro" id="IPR011335">
    <property type="entry name" value="Restrct_endonuc-II-like"/>
</dbReference>
<dbReference type="GO" id="GO:0016787">
    <property type="term" value="F:hydrolase activity"/>
    <property type="evidence" value="ECO:0007669"/>
    <property type="project" value="UniProtKB-KW"/>
</dbReference>
<dbReference type="GO" id="GO:0004519">
    <property type="term" value="F:endonuclease activity"/>
    <property type="evidence" value="ECO:0007669"/>
    <property type="project" value="UniProtKB-KW"/>
</dbReference>
<reference evidence="4 5" key="1">
    <citation type="submission" date="2019-06" db="EMBL/GenBank/DDBJ databases">
        <title>Complete genome sequence of Helicobacter suis SNTW101c.</title>
        <authorList>
            <person name="Rimbara E."/>
            <person name="Suzuki M."/>
            <person name="Matsui H."/>
            <person name="Nakamura M."/>
            <person name="Mori S."/>
            <person name="Shibayama K."/>
        </authorList>
    </citation>
    <scope>NUCLEOTIDE SEQUENCE [LARGE SCALE GENOMIC DNA]</scope>
    <source>
        <strain evidence="4 5">SNTW101c</strain>
    </source>
</reference>
<evidence type="ECO:0000313" key="4">
    <source>
        <dbReference type="EMBL" id="BCD69579.1"/>
    </source>
</evidence>
<evidence type="ECO:0000256" key="3">
    <source>
        <dbReference type="ARBA" id="ARBA00022801"/>
    </source>
</evidence>
<dbReference type="InterPro" id="IPR015314">
    <property type="entry name" value="Restrct_endonuc_II_EcoRV"/>
</dbReference>
<evidence type="ECO:0000256" key="2">
    <source>
        <dbReference type="ARBA" id="ARBA00022759"/>
    </source>
</evidence>
<evidence type="ECO:0000313" key="5">
    <source>
        <dbReference type="Proteomes" id="UP000317935"/>
    </source>
</evidence>
<dbReference type="SUPFAM" id="SSF52980">
    <property type="entry name" value="Restriction endonuclease-like"/>
    <property type="match status" value="1"/>
</dbReference>
<dbReference type="EMBL" id="AP019774">
    <property type="protein sequence ID" value="BCD69579.1"/>
    <property type="molecule type" value="Genomic_DNA"/>
</dbReference>
<keyword evidence="1" id="KW-0540">Nuclease</keyword>
<proteinExistence type="predicted"/>
<gene>
    <name evidence="4" type="ORF">SNTW_02240</name>
</gene>
<evidence type="ECO:0000256" key="1">
    <source>
        <dbReference type="ARBA" id="ARBA00022722"/>
    </source>
</evidence>
<organism evidence="4 5">
    <name type="scientific">Helicobacter suis</name>
    <dbReference type="NCBI Taxonomy" id="104628"/>
    <lineage>
        <taxon>Bacteria</taxon>
        <taxon>Pseudomonadati</taxon>
        <taxon>Campylobacterota</taxon>
        <taxon>Epsilonproteobacteria</taxon>
        <taxon>Campylobacterales</taxon>
        <taxon>Helicobacteraceae</taxon>
        <taxon>Helicobacter</taxon>
    </lineage>
</organism>
<dbReference type="InterPro" id="IPR037057">
    <property type="entry name" value="DNA_rep_MutH/T2_RE_sf"/>
</dbReference>
<dbReference type="Pfam" id="PF09233">
    <property type="entry name" value="Endonuc-EcoRV"/>
    <property type="match status" value="1"/>
</dbReference>